<dbReference type="Gene3D" id="3.40.50.720">
    <property type="entry name" value="NAD(P)-binding Rossmann-like Domain"/>
    <property type="match status" value="1"/>
</dbReference>
<comment type="cofactor">
    <cofactor evidence="2 9">
        <name>NAD(+)</name>
        <dbReference type="ChEBI" id="CHEBI:57540"/>
    </cofactor>
</comment>
<comment type="similarity">
    <text evidence="4 9">Belongs to the NAD(P)-dependent epimerase/dehydratase family.</text>
</comment>
<keyword evidence="8 9" id="KW-0413">Isomerase</keyword>
<keyword evidence="7 9" id="KW-0520">NAD</keyword>
<comment type="catalytic activity">
    <reaction evidence="1 9">
        <text>UDP-alpha-D-glucose = UDP-alpha-D-galactose</text>
        <dbReference type="Rhea" id="RHEA:22168"/>
        <dbReference type="ChEBI" id="CHEBI:58885"/>
        <dbReference type="ChEBI" id="CHEBI:66914"/>
        <dbReference type="EC" id="5.1.3.2"/>
    </reaction>
</comment>
<sequence>MNVLITGGTGYIGSHICSVLMDEFKNTTIIDNLSNSKMKTIHNLKKISKNPINFIAGDVRDTNLVYKTIKENKINHVIHLAGLKSVSNSTEFPIEYYDNNVSGTISLLQAMNLANVKSLVFSSSATVYGAPQYLPLDEAHPTAAINPYGRSKLHIEEILRDTAHSNPDWRIACLRYFNPVGSHESGIIGDEPNGTPQNLMPYLAQVAAGMRPELNIYGNDYNTTDGTGVRDYIHIMDLAEGHIAALDFLAAQASFHTFNLGTGRGYSVLELLNCFEIACGKTIPHRFLARRPGDVAECYAATEKAKTHLGWHPKRSLEEMCESSWNFQKMLENPRN</sequence>
<dbReference type="EMBL" id="LPVY01000005">
    <property type="protein sequence ID" value="KZB66884.1"/>
    <property type="molecule type" value="Genomic_DNA"/>
</dbReference>
<dbReference type="InterPro" id="IPR016040">
    <property type="entry name" value="NAD(P)-bd_dom"/>
</dbReference>
<name>A0A154L8J6_9PROT</name>
<feature type="domain" description="NAD(P)-binding" evidence="10">
    <location>
        <begin position="4"/>
        <end position="322"/>
    </location>
</feature>
<evidence type="ECO:0000256" key="7">
    <source>
        <dbReference type="ARBA" id="ARBA00023027"/>
    </source>
</evidence>
<reference evidence="11 12" key="1">
    <citation type="submission" date="2015-12" db="EMBL/GenBank/DDBJ databases">
        <title>Genome sequence of Thalassospira lucentensis MCCC 1A02072.</title>
        <authorList>
            <person name="Lu L."/>
            <person name="Lai Q."/>
            <person name="Shao Z."/>
            <person name="Qian P."/>
        </authorList>
    </citation>
    <scope>NUCLEOTIDE SEQUENCE [LARGE SCALE GENOMIC DNA]</scope>
    <source>
        <strain evidence="11 12">MCCC 1A02072</strain>
    </source>
</reference>
<dbReference type="SUPFAM" id="SSF51735">
    <property type="entry name" value="NAD(P)-binding Rossmann-fold domains"/>
    <property type="match status" value="1"/>
</dbReference>
<evidence type="ECO:0000256" key="9">
    <source>
        <dbReference type="RuleBase" id="RU366046"/>
    </source>
</evidence>
<dbReference type="InterPro" id="IPR005886">
    <property type="entry name" value="UDP_G4E"/>
</dbReference>
<proteinExistence type="inferred from homology"/>
<dbReference type="NCBIfam" id="NF007956">
    <property type="entry name" value="PRK10675.1"/>
    <property type="match status" value="1"/>
</dbReference>
<dbReference type="Proteomes" id="UP000076335">
    <property type="component" value="Unassembled WGS sequence"/>
</dbReference>
<dbReference type="RefSeq" id="WP_062950257.1">
    <property type="nucleotide sequence ID" value="NZ_LPVY01000005.1"/>
</dbReference>
<dbReference type="Pfam" id="PF16363">
    <property type="entry name" value="GDP_Man_Dehyd"/>
    <property type="match status" value="1"/>
</dbReference>
<evidence type="ECO:0000259" key="10">
    <source>
        <dbReference type="Pfam" id="PF16363"/>
    </source>
</evidence>
<dbReference type="InterPro" id="IPR036291">
    <property type="entry name" value="NAD(P)-bd_dom_sf"/>
</dbReference>
<dbReference type="NCBIfam" id="TIGR01179">
    <property type="entry name" value="galE"/>
    <property type="match status" value="1"/>
</dbReference>
<evidence type="ECO:0000256" key="8">
    <source>
        <dbReference type="ARBA" id="ARBA00023235"/>
    </source>
</evidence>
<dbReference type="GO" id="GO:0006012">
    <property type="term" value="P:galactose metabolic process"/>
    <property type="evidence" value="ECO:0007669"/>
    <property type="project" value="UniProtKB-UniPathway"/>
</dbReference>
<dbReference type="OrthoDB" id="9801785at2"/>
<organism evidence="11 12">
    <name type="scientific">Thalassospira lucentensis</name>
    <dbReference type="NCBI Taxonomy" id="168935"/>
    <lineage>
        <taxon>Bacteria</taxon>
        <taxon>Pseudomonadati</taxon>
        <taxon>Pseudomonadota</taxon>
        <taxon>Alphaproteobacteria</taxon>
        <taxon>Rhodospirillales</taxon>
        <taxon>Thalassospiraceae</taxon>
        <taxon>Thalassospira</taxon>
    </lineage>
</organism>
<dbReference type="PANTHER" id="PTHR43725:SF47">
    <property type="entry name" value="UDP-GLUCOSE 4-EPIMERASE"/>
    <property type="match status" value="1"/>
</dbReference>
<dbReference type="UniPathway" id="UPA00214"/>
<gene>
    <name evidence="11" type="ORF">AUP42_15270</name>
</gene>
<comment type="pathway">
    <text evidence="3 9">Carbohydrate metabolism; galactose metabolism.</text>
</comment>
<evidence type="ECO:0000256" key="3">
    <source>
        <dbReference type="ARBA" id="ARBA00004947"/>
    </source>
</evidence>
<evidence type="ECO:0000313" key="12">
    <source>
        <dbReference type="Proteomes" id="UP000076335"/>
    </source>
</evidence>
<evidence type="ECO:0000256" key="4">
    <source>
        <dbReference type="ARBA" id="ARBA00007637"/>
    </source>
</evidence>
<protein>
    <recommendedName>
        <fullName evidence="6 9">UDP-glucose 4-epimerase</fullName>
        <ecNumber evidence="5 9">5.1.3.2</ecNumber>
    </recommendedName>
</protein>
<dbReference type="CDD" id="cd05247">
    <property type="entry name" value="UDP_G4E_1_SDR_e"/>
    <property type="match status" value="1"/>
</dbReference>
<evidence type="ECO:0000256" key="6">
    <source>
        <dbReference type="ARBA" id="ARBA00018569"/>
    </source>
</evidence>
<evidence type="ECO:0000256" key="5">
    <source>
        <dbReference type="ARBA" id="ARBA00013189"/>
    </source>
</evidence>
<dbReference type="AlphaFoldDB" id="A0A154L8J6"/>
<keyword evidence="9" id="KW-0119">Carbohydrate metabolism</keyword>
<evidence type="ECO:0000256" key="1">
    <source>
        <dbReference type="ARBA" id="ARBA00000083"/>
    </source>
</evidence>
<evidence type="ECO:0000313" key="11">
    <source>
        <dbReference type="EMBL" id="KZB66884.1"/>
    </source>
</evidence>
<dbReference type="PANTHER" id="PTHR43725">
    <property type="entry name" value="UDP-GLUCOSE 4-EPIMERASE"/>
    <property type="match status" value="1"/>
</dbReference>
<accession>A0A154L8J6</accession>
<dbReference type="Gene3D" id="3.90.25.10">
    <property type="entry name" value="UDP-galactose 4-epimerase, domain 1"/>
    <property type="match status" value="1"/>
</dbReference>
<evidence type="ECO:0000256" key="2">
    <source>
        <dbReference type="ARBA" id="ARBA00001911"/>
    </source>
</evidence>
<dbReference type="GO" id="GO:0003978">
    <property type="term" value="F:UDP-glucose 4-epimerase activity"/>
    <property type="evidence" value="ECO:0007669"/>
    <property type="project" value="UniProtKB-UniRule"/>
</dbReference>
<dbReference type="EC" id="5.1.3.2" evidence="5 9"/>
<dbReference type="PRINTS" id="PR01713">
    <property type="entry name" value="NUCEPIMERASE"/>
</dbReference>
<dbReference type="GO" id="GO:0005829">
    <property type="term" value="C:cytosol"/>
    <property type="evidence" value="ECO:0007669"/>
    <property type="project" value="TreeGrafter"/>
</dbReference>
<comment type="caution">
    <text evidence="11">The sequence shown here is derived from an EMBL/GenBank/DDBJ whole genome shotgun (WGS) entry which is preliminary data.</text>
</comment>
<comment type="subunit">
    <text evidence="9">Homodimer.</text>
</comment>